<dbReference type="Pfam" id="PF00188">
    <property type="entry name" value="CAP"/>
    <property type="match status" value="1"/>
</dbReference>
<dbReference type="SUPFAM" id="SSF55797">
    <property type="entry name" value="PR-1-like"/>
    <property type="match status" value="1"/>
</dbReference>
<accession>A0AAN6YSB1</accession>
<evidence type="ECO:0000256" key="2">
    <source>
        <dbReference type="SAM" id="SignalP"/>
    </source>
</evidence>
<gene>
    <name evidence="4" type="ORF">N656DRAFT_779741</name>
</gene>
<comment type="caution">
    <text evidence="4">The sequence shown here is derived from an EMBL/GenBank/DDBJ whole genome shotgun (WGS) entry which is preliminary data.</text>
</comment>
<organism evidence="4 5">
    <name type="scientific">Canariomyces notabilis</name>
    <dbReference type="NCBI Taxonomy" id="2074819"/>
    <lineage>
        <taxon>Eukaryota</taxon>
        <taxon>Fungi</taxon>
        <taxon>Dikarya</taxon>
        <taxon>Ascomycota</taxon>
        <taxon>Pezizomycotina</taxon>
        <taxon>Sordariomycetes</taxon>
        <taxon>Sordariomycetidae</taxon>
        <taxon>Sordariales</taxon>
        <taxon>Chaetomiaceae</taxon>
        <taxon>Canariomyces</taxon>
    </lineage>
</organism>
<evidence type="ECO:0000256" key="1">
    <source>
        <dbReference type="SAM" id="Phobius"/>
    </source>
</evidence>
<reference evidence="4" key="2">
    <citation type="submission" date="2023-05" db="EMBL/GenBank/DDBJ databases">
        <authorList>
            <consortium name="Lawrence Berkeley National Laboratory"/>
            <person name="Steindorff A."/>
            <person name="Hensen N."/>
            <person name="Bonometti L."/>
            <person name="Westerberg I."/>
            <person name="Brannstrom I.O."/>
            <person name="Guillou S."/>
            <person name="Cros-Aarteil S."/>
            <person name="Calhoun S."/>
            <person name="Haridas S."/>
            <person name="Kuo A."/>
            <person name="Mondo S."/>
            <person name="Pangilinan J."/>
            <person name="Riley R."/>
            <person name="Labutti K."/>
            <person name="Andreopoulos B."/>
            <person name="Lipzen A."/>
            <person name="Chen C."/>
            <person name="Yanf M."/>
            <person name="Daum C."/>
            <person name="Ng V."/>
            <person name="Clum A."/>
            <person name="Ohm R."/>
            <person name="Martin F."/>
            <person name="Silar P."/>
            <person name="Natvig D."/>
            <person name="Lalanne C."/>
            <person name="Gautier V."/>
            <person name="Ament-Velasquez S.L."/>
            <person name="Kruys A."/>
            <person name="Hutchinson M.I."/>
            <person name="Powell A.J."/>
            <person name="Barry K."/>
            <person name="Miller A.N."/>
            <person name="Grigoriev I.V."/>
            <person name="Debuchy R."/>
            <person name="Gladieux P."/>
            <person name="Thoren M.H."/>
            <person name="Johannesson H."/>
        </authorList>
    </citation>
    <scope>NUCLEOTIDE SEQUENCE</scope>
    <source>
        <strain evidence="4">CBS 508.74</strain>
    </source>
</reference>
<name>A0AAN6YSB1_9PEZI</name>
<feature type="transmembrane region" description="Helical" evidence="1">
    <location>
        <begin position="243"/>
        <end position="261"/>
    </location>
</feature>
<dbReference type="EMBL" id="MU853343">
    <property type="protein sequence ID" value="KAK4112223.1"/>
    <property type="molecule type" value="Genomic_DNA"/>
</dbReference>
<keyword evidence="1" id="KW-1133">Transmembrane helix</keyword>
<feature type="domain" description="SCP" evidence="3">
    <location>
        <begin position="49"/>
        <end position="217"/>
    </location>
</feature>
<keyword evidence="1" id="KW-0812">Transmembrane</keyword>
<dbReference type="InterPro" id="IPR002413">
    <property type="entry name" value="V5_allergen-like"/>
</dbReference>
<keyword evidence="2" id="KW-0732">Signal</keyword>
<reference evidence="4" key="1">
    <citation type="journal article" date="2023" name="Mol. Phylogenet. Evol.">
        <title>Genome-scale phylogeny and comparative genomics of the fungal order Sordariales.</title>
        <authorList>
            <person name="Hensen N."/>
            <person name="Bonometti L."/>
            <person name="Westerberg I."/>
            <person name="Brannstrom I.O."/>
            <person name="Guillou S."/>
            <person name="Cros-Aarteil S."/>
            <person name="Calhoun S."/>
            <person name="Haridas S."/>
            <person name="Kuo A."/>
            <person name="Mondo S."/>
            <person name="Pangilinan J."/>
            <person name="Riley R."/>
            <person name="LaButti K."/>
            <person name="Andreopoulos B."/>
            <person name="Lipzen A."/>
            <person name="Chen C."/>
            <person name="Yan M."/>
            <person name="Daum C."/>
            <person name="Ng V."/>
            <person name="Clum A."/>
            <person name="Steindorff A."/>
            <person name="Ohm R.A."/>
            <person name="Martin F."/>
            <person name="Silar P."/>
            <person name="Natvig D.O."/>
            <person name="Lalanne C."/>
            <person name="Gautier V."/>
            <person name="Ament-Velasquez S.L."/>
            <person name="Kruys A."/>
            <person name="Hutchinson M.I."/>
            <person name="Powell A.J."/>
            <person name="Barry K."/>
            <person name="Miller A.N."/>
            <person name="Grigoriev I.V."/>
            <person name="Debuchy R."/>
            <person name="Gladieux P."/>
            <person name="Hiltunen Thoren M."/>
            <person name="Johannesson H."/>
        </authorList>
    </citation>
    <scope>NUCLEOTIDE SEQUENCE</scope>
    <source>
        <strain evidence="4">CBS 508.74</strain>
    </source>
</reference>
<dbReference type="PRINTS" id="PR00838">
    <property type="entry name" value="V5ALLERGEN"/>
</dbReference>
<evidence type="ECO:0000259" key="3">
    <source>
        <dbReference type="SMART" id="SM00198"/>
    </source>
</evidence>
<feature type="chain" id="PRO_5042815168" evidence="2">
    <location>
        <begin position="25"/>
        <end position="263"/>
    </location>
</feature>
<dbReference type="GO" id="GO:0005576">
    <property type="term" value="C:extracellular region"/>
    <property type="evidence" value="ECO:0007669"/>
    <property type="project" value="InterPro"/>
</dbReference>
<keyword evidence="5" id="KW-1185">Reference proteome</keyword>
<dbReference type="InterPro" id="IPR001283">
    <property type="entry name" value="CRISP-related"/>
</dbReference>
<dbReference type="RefSeq" id="XP_064669793.1">
    <property type="nucleotide sequence ID" value="XM_064815247.1"/>
</dbReference>
<dbReference type="PRINTS" id="PR00837">
    <property type="entry name" value="V5TPXLIKE"/>
</dbReference>
<proteinExistence type="predicted"/>
<dbReference type="InterPro" id="IPR035940">
    <property type="entry name" value="CAP_sf"/>
</dbReference>
<dbReference type="InterPro" id="IPR014044">
    <property type="entry name" value="CAP_dom"/>
</dbReference>
<dbReference type="PROSITE" id="PS01009">
    <property type="entry name" value="CRISP_1"/>
    <property type="match status" value="1"/>
</dbReference>
<dbReference type="AlphaFoldDB" id="A0AAN6YSB1"/>
<sequence length="263" mass="28208">MHLFHPFLFLVLPSLYVTTPITVASQITTPTTITFTPSASSFPPPSSPEFTSAILTTHNTYRAAHNATPLAYNTTLASFASRFLAGANLAQRDDAKTNGSPSWHWCSSGTLRHSGGPYGENLALGCSDVAGCVRLWGDEREDYDFSALSRGAWDGWSTETGHFTQVVWKATTDVGCAARDCMGGDGDGNESQGDKGGSPMRGWLLACEYWPRGNVIGRFAEEVQAPAGAESAAGLRLWGEAKGLWIIVVLAVVPVCEFLFLPL</sequence>
<feature type="signal peptide" evidence="2">
    <location>
        <begin position="1"/>
        <end position="24"/>
    </location>
</feature>
<evidence type="ECO:0000313" key="4">
    <source>
        <dbReference type="EMBL" id="KAK4112223.1"/>
    </source>
</evidence>
<dbReference type="Proteomes" id="UP001302812">
    <property type="component" value="Unassembled WGS sequence"/>
</dbReference>
<dbReference type="InterPro" id="IPR018244">
    <property type="entry name" value="Allrgn_V5/Tpx1_CS"/>
</dbReference>
<evidence type="ECO:0000313" key="5">
    <source>
        <dbReference type="Proteomes" id="UP001302812"/>
    </source>
</evidence>
<keyword evidence="1" id="KW-0472">Membrane</keyword>
<dbReference type="GeneID" id="89939372"/>
<dbReference type="Gene3D" id="3.40.33.10">
    <property type="entry name" value="CAP"/>
    <property type="match status" value="1"/>
</dbReference>
<dbReference type="PANTHER" id="PTHR10334">
    <property type="entry name" value="CYSTEINE-RICH SECRETORY PROTEIN-RELATED"/>
    <property type="match status" value="1"/>
</dbReference>
<dbReference type="SMART" id="SM00198">
    <property type="entry name" value="SCP"/>
    <property type="match status" value="1"/>
</dbReference>
<protein>
    <submittedName>
        <fullName evidence="4">PR-1-like protein</fullName>
    </submittedName>
</protein>